<feature type="compositionally biased region" description="Basic and acidic residues" evidence="1">
    <location>
        <begin position="1"/>
        <end position="11"/>
    </location>
</feature>
<sequence>MQPREGRRSSEECSTNPKVESIDLLT</sequence>
<dbReference type="AlphaFoldDB" id="A0A2P2Q5G4"/>
<feature type="region of interest" description="Disordered" evidence="1">
    <location>
        <begin position="1"/>
        <end position="26"/>
    </location>
</feature>
<accession>A0A2P2Q5G4</accession>
<dbReference type="EMBL" id="GGEC01081716">
    <property type="protein sequence ID" value="MBX62200.1"/>
    <property type="molecule type" value="Transcribed_RNA"/>
</dbReference>
<evidence type="ECO:0000256" key="1">
    <source>
        <dbReference type="SAM" id="MobiDB-lite"/>
    </source>
</evidence>
<reference evidence="2" key="1">
    <citation type="submission" date="2018-02" db="EMBL/GenBank/DDBJ databases">
        <title>Rhizophora mucronata_Transcriptome.</title>
        <authorList>
            <person name="Meera S.P."/>
            <person name="Sreeshan A."/>
            <person name="Augustine A."/>
        </authorList>
    </citation>
    <scope>NUCLEOTIDE SEQUENCE</scope>
    <source>
        <tissue evidence="2">Leaf</tissue>
    </source>
</reference>
<proteinExistence type="predicted"/>
<protein>
    <submittedName>
        <fullName evidence="2">Uncharacterized protein</fullName>
    </submittedName>
</protein>
<name>A0A2P2Q5G4_RHIMU</name>
<evidence type="ECO:0000313" key="2">
    <source>
        <dbReference type="EMBL" id="MBX62200.1"/>
    </source>
</evidence>
<organism evidence="2">
    <name type="scientific">Rhizophora mucronata</name>
    <name type="common">Asiatic mangrove</name>
    <dbReference type="NCBI Taxonomy" id="61149"/>
    <lineage>
        <taxon>Eukaryota</taxon>
        <taxon>Viridiplantae</taxon>
        <taxon>Streptophyta</taxon>
        <taxon>Embryophyta</taxon>
        <taxon>Tracheophyta</taxon>
        <taxon>Spermatophyta</taxon>
        <taxon>Magnoliopsida</taxon>
        <taxon>eudicotyledons</taxon>
        <taxon>Gunneridae</taxon>
        <taxon>Pentapetalae</taxon>
        <taxon>rosids</taxon>
        <taxon>fabids</taxon>
        <taxon>Malpighiales</taxon>
        <taxon>Rhizophoraceae</taxon>
        <taxon>Rhizophora</taxon>
    </lineage>
</organism>